<keyword evidence="1" id="KW-0808">Transferase</keyword>
<dbReference type="Pfam" id="PF10127">
    <property type="entry name" value="RlaP"/>
    <property type="match status" value="1"/>
</dbReference>
<dbReference type="Proteomes" id="UP000317155">
    <property type="component" value="Unassembled WGS sequence"/>
</dbReference>
<keyword evidence="2" id="KW-1185">Reference proteome</keyword>
<sequence>MNIGLSDIQKELSRIEKENRVRILYAVESGSRAWGFASRDSDFDVRFIYIHPLNWYLAIDRQRDVIEEPISGQLDISGWELSKALRLFRKSNPPLLEWLGSPIVYADNHGLADRLRGLQRKHFSPISCLHHYLHMAQGNYREYLHGETVRIKKYFYVLRPILACAWIEKYRTMPPTEFALLYADAGLPSDLIIVIDELLRRKMAGDELDLEPRIAPLNDFLDERIAYFGKIGADMERGGVATGELDDLFITMLHEVWQLNSIR</sequence>
<comment type="caution">
    <text evidence="1">The sequence shown here is derived from an EMBL/GenBank/DDBJ whole genome shotgun (WGS) entry which is preliminary data.</text>
</comment>
<protein>
    <submittedName>
        <fullName evidence="1">Nucleotidyltransferase domain-containing protein</fullName>
    </submittedName>
</protein>
<dbReference type="RefSeq" id="WP_092054477.1">
    <property type="nucleotide sequence ID" value="NZ_FOJJ01000006.1"/>
</dbReference>
<dbReference type="AlphaFoldDB" id="A0A550J6C3"/>
<dbReference type="OrthoDB" id="9796845at2"/>
<dbReference type="PANTHER" id="PTHR34817:SF2">
    <property type="entry name" value="NUCLEOTIDYLTRANSFERASE"/>
    <property type="match status" value="1"/>
</dbReference>
<dbReference type="GO" id="GO:0016740">
    <property type="term" value="F:transferase activity"/>
    <property type="evidence" value="ECO:0007669"/>
    <property type="project" value="UniProtKB-KW"/>
</dbReference>
<gene>
    <name evidence="1" type="ORF">FL622_15160</name>
</gene>
<evidence type="ECO:0000313" key="2">
    <source>
        <dbReference type="Proteomes" id="UP000317155"/>
    </source>
</evidence>
<name>A0A550J6C3_9BACT</name>
<proteinExistence type="predicted"/>
<reference evidence="1 2" key="1">
    <citation type="submission" date="2019-07" db="EMBL/GenBank/DDBJ databases">
        <title>Insights of Desulfuromonas acetexigens electromicrobiology.</title>
        <authorList>
            <person name="Katuri K."/>
            <person name="Sapireddy V."/>
            <person name="Shaw D.R."/>
            <person name="Saikaly P."/>
        </authorList>
    </citation>
    <scope>NUCLEOTIDE SEQUENCE [LARGE SCALE GENOMIC DNA]</scope>
    <source>
        <strain evidence="1 2">2873</strain>
    </source>
</reference>
<accession>A0A550J6C3</accession>
<organism evidence="1 2">
    <name type="scientific">Trichloromonas acetexigens</name>
    <dbReference type="NCBI Taxonomy" id="38815"/>
    <lineage>
        <taxon>Bacteria</taxon>
        <taxon>Pseudomonadati</taxon>
        <taxon>Thermodesulfobacteriota</taxon>
        <taxon>Desulfuromonadia</taxon>
        <taxon>Desulfuromonadales</taxon>
        <taxon>Trichloromonadaceae</taxon>
        <taxon>Trichloromonas</taxon>
    </lineage>
</organism>
<evidence type="ECO:0000313" key="1">
    <source>
        <dbReference type="EMBL" id="TRO78808.1"/>
    </source>
</evidence>
<dbReference type="InterPro" id="IPR018775">
    <property type="entry name" value="RlaP"/>
</dbReference>
<dbReference type="EMBL" id="VJVV01000014">
    <property type="protein sequence ID" value="TRO78808.1"/>
    <property type="molecule type" value="Genomic_DNA"/>
</dbReference>
<dbReference type="PANTHER" id="PTHR34817">
    <property type="entry name" value="NUCLEOTIDYLTRANSFERASE"/>
    <property type="match status" value="1"/>
</dbReference>